<organism evidence="2 3">
    <name type="scientific">Candidatus Venteria ishoeyi</name>
    <dbReference type="NCBI Taxonomy" id="1899563"/>
    <lineage>
        <taxon>Bacteria</taxon>
        <taxon>Pseudomonadati</taxon>
        <taxon>Pseudomonadota</taxon>
        <taxon>Gammaproteobacteria</taxon>
        <taxon>Thiotrichales</taxon>
        <taxon>Thiotrichaceae</taxon>
        <taxon>Venteria</taxon>
    </lineage>
</organism>
<dbReference type="EMBL" id="FMSV02000145">
    <property type="protein sequence ID" value="SEH05024.1"/>
    <property type="molecule type" value="Genomic_DNA"/>
</dbReference>
<dbReference type="SUPFAM" id="SSF63825">
    <property type="entry name" value="YWTD domain"/>
    <property type="match status" value="1"/>
</dbReference>
<name>A0A1H6F7J1_9GAMM</name>
<keyword evidence="1" id="KW-0732">Signal</keyword>
<dbReference type="RefSeq" id="WP_103919015.1">
    <property type="nucleotide sequence ID" value="NZ_FMSV02000145.1"/>
</dbReference>
<gene>
    <name evidence="2" type="ORF">MBHS_00877</name>
</gene>
<protein>
    <submittedName>
        <fullName evidence="2">Lactonase, 7-bladed beta-propeller</fullName>
    </submittedName>
</protein>
<proteinExistence type="predicted"/>
<evidence type="ECO:0000313" key="3">
    <source>
        <dbReference type="Proteomes" id="UP000236724"/>
    </source>
</evidence>
<feature type="chain" id="PRO_5014686534" evidence="1">
    <location>
        <begin position="28"/>
        <end position="575"/>
    </location>
</feature>
<keyword evidence="3" id="KW-1185">Reference proteome</keyword>
<dbReference type="Gene3D" id="2.130.10.10">
    <property type="entry name" value="YVTN repeat-like/Quinoprotein amine dehydrogenase"/>
    <property type="match status" value="2"/>
</dbReference>
<dbReference type="PANTHER" id="PTHR47197:SF3">
    <property type="entry name" value="DIHYDRO-HEME D1 DEHYDROGENASE"/>
    <property type="match status" value="1"/>
</dbReference>
<dbReference type="PANTHER" id="PTHR47197">
    <property type="entry name" value="PROTEIN NIRF"/>
    <property type="match status" value="1"/>
</dbReference>
<dbReference type="InterPro" id="IPR015943">
    <property type="entry name" value="WD40/YVTN_repeat-like_dom_sf"/>
</dbReference>
<evidence type="ECO:0000256" key="1">
    <source>
        <dbReference type="SAM" id="SignalP"/>
    </source>
</evidence>
<sequence>MRFVVSRFNLILYFSLSLIWHHSAIQAACNITPVLQGQYLMDNPGNMLARPDGKMLFVIDDLAGNINIIDTQEKAIVNAIPIGDAPTALAYDGSRQRLYVSDYFTGTVYIVDVSGDDPQAFKLLKEQKVSEAALGALVYDPATDRVFVSTFKPQDPDTILVLDAENLATASDDLGGDQFSEGISDMLVHNGKLYISFEESNRVGIYDITKTTPELIDTIAVTGTQPTDLSVSSDENLLYVANTGSNTLTRIDLLDNTLFDSVQDMNALSAPRGLAYFDQYVWVANQSGSNLAQYDIHVKGMLPNACYGLSGQRPKHLLAVPQMKQLYVAHSNGVDVVIAQGMDVVCNGCTKNGQVLQAASGARFELNIEGGMGDFNISLSSGGTAARMNDRSWQITAPQPEGNHSLVIYDGDNNNRFLAFTLKVGEGSGSGSSNGDASGNATSLNFIGTDHYKVGDFVRIQLHEAFEASRFETVDLWVAVQIPPQFGGNFFFRKPSRLGLADFAPAASEPFRASLRSSDTDVLHNILEMELPPGMGGAYTFFALYVEEGKNPLLDDLINIQKSDLVMQQIILDNE</sequence>
<reference evidence="2 3" key="1">
    <citation type="submission" date="2016-10" db="EMBL/GenBank/DDBJ databases">
        <authorList>
            <person name="de Groot N.N."/>
        </authorList>
    </citation>
    <scope>NUCLEOTIDE SEQUENCE [LARGE SCALE GENOMIC DNA]</scope>
    <source>
        <strain evidence="2">MBHS1</strain>
    </source>
</reference>
<dbReference type="InterPro" id="IPR051200">
    <property type="entry name" value="Host-pathogen_enzymatic-act"/>
</dbReference>
<dbReference type="OrthoDB" id="145213at2"/>
<dbReference type="Pfam" id="PF10282">
    <property type="entry name" value="Lactonase"/>
    <property type="match status" value="1"/>
</dbReference>
<dbReference type="Proteomes" id="UP000236724">
    <property type="component" value="Unassembled WGS sequence"/>
</dbReference>
<dbReference type="InterPro" id="IPR019405">
    <property type="entry name" value="Lactonase_7-beta_prop"/>
</dbReference>
<feature type="signal peptide" evidence="1">
    <location>
        <begin position="1"/>
        <end position="27"/>
    </location>
</feature>
<evidence type="ECO:0000313" key="2">
    <source>
        <dbReference type="EMBL" id="SEH05024.1"/>
    </source>
</evidence>
<dbReference type="AlphaFoldDB" id="A0A1H6F7J1"/>
<accession>A0A1H6F7J1</accession>